<dbReference type="AlphaFoldDB" id="A0A484NLR0"/>
<feature type="region of interest" description="Disordered" evidence="1">
    <location>
        <begin position="1"/>
        <end position="94"/>
    </location>
</feature>
<gene>
    <name evidence="2" type="ORF">CCAM_LOCUS43083</name>
</gene>
<feature type="compositionally biased region" description="Low complexity" evidence="1">
    <location>
        <begin position="19"/>
        <end position="30"/>
    </location>
</feature>
<reference evidence="2 3" key="1">
    <citation type="submission" date="2018-04" db="EMBL/GenBank/DDBJ databases">
        <authorList>
            <person name="Vogel A."/>
        </authorList>
    </citation>
    <scope>NUCLEOTIDE SEQUENCE [LARGE SCALE GENOMIC DNA]</scope>
</reference>
<protein>
    <submittedName>
        <fullName evidence="2">Uncharacterized protein</fullName>
    </submittedName>
</protein>
<sequence length="181" mass="19863">MPAWWGKKSTKRNAKDPKSLSPNSPSSLKNELTERRERPKSFGELSGMEETRNSTRASRDFPSARGSSGFSGFDSPSSMDRGHPLLEPSVSPSSVGNDHEELVIAGIVQSHKALSIQGCLQPVLCLCILGLEGLISILQQEGWMKGRVKATGCLFHLDFLIIFYRLLLPGLLLCQILELVV</sequence>
<organism evidence="2 3">
    <name type="scientific">Cuscuta campestris</name>
    <dbReference type="NCBI Taxonomy" id="132261"/>
    <lineage>
        <taxon>Eukaryota</taxon>
        <taxon>Viridiplantae</taxon>
        <taxon>Streptophyta</taxon>
        <taxon>Embryophyta</taxon>
        <taxon>Tracheophyta</taxon>
        <taxon>Spermatophyta</taxon>
        <taxon>Magnoliopsida</taxon>
        <taxon>eudicotyledons</taxon>
        <taxon>Gunneridae</taxon>
        <taxon>Pentapetalae</taxon>
        <taxon>asterids</taxon>
        <taxon>lamiids</taxon>
        <taxon>Solanales</taxon>
        <taxon>Convolvulaceae</taxon>
        <taxon>Cuscuteae</taxon>
        <taxon>Cuscuta</taxon>
        <taxon>Cuscuta subgen. Grammica</taxon>
        <taxon>Cuscuta sect. Cleistogrammica</taxon>
    </lineage>
</organism>
<name>A0A484NLR0_9ASTE</name>
<accession>A0A484NLR0</accession>
<proteinExistence type="predicted"/>
<evidence type="ECO:0000256" key="1">
    <source>
        <dbReference type="SAM" id="MobiDB-lite"/>
    </source>
</evidence>
<feature type="compositionally biased region" description="Basic and acidic residues" evidence="1">
    <location>
        <begin position="31"/>
        <end position="41"/>
    </location>
</feature>
<feature type="compositionally biased region" description="Low complexity" evidence="1">
    <location>
        <begin position="61"/>
        <end position="78"/>
    </location>
</feature>
<keyword evidence="3" id="KW-1185">Reference proteome</keyword>
<feature type="compositionally biased region" description="Basic and acidic residues" evidence="1">
    <location>
        <begin position="49"/>
        <end position="59"/>
    </location>
</feature>
<dbReference type="Proteomes" id="UP000595140">
    <property type="component" value="Unassembled WGS sequence"/>
</dbReference>
<dbReference type="EMBL" id="OOIL02006748">
    <property type="protein sequence ID" value="VFR01308.1"/>
    <property type="molecule type" value="Genomic_DNA"/>
</dbReference>
<evidence type="ECO:0000313" key="2">
    <source>
        <dbReference type="EMBL" id="VFR01308.1"/>
    </source>
</evidence>
<evidence type="ECO:0000313" key="3">
    <source>
        <dbReference type="Proteomes" id="UP000595140"/>
    </source>
</evidence>